<sequence>MTLKYNNIFSVGLEDKPEEALELQTRSDLMLVLKNIIAEKRWPQKTAGEKLGLTQPQVSDLVNGRIEKFRSDRLLKCLGQLGFVLRPKYEKQTLRVDVVQQTKMPC</sequence>
<dbReference type="RefSeq" id="WP_053953444.1">
    <property type="nucleotide sequence ID" value="NZ_FNCB01000013.1"/>
</dbReference>
<evidence type="ECO:0000259" key="1">
    <source>
        <dbReference type="Pfam" id="PF13744"/>
    </source>
</evidence>
<reference evidence="2 3" key="1">
    <citation type="submission" date="2015-08" db="EMBL/GenBank/DDBJ databases">
        <title>Genome sequencing and assembly of the deep-sea bacterium Idiomarina zobellii.</title>
        <authorList>
            <person name="Mithoefer S.D."/>
            <person name="Rheaume B.A."/>
            <person name="MacLea K.S."/>
        </authorList>
    </citation>
    <scope>NUCLEOTIDE SEQUENCE [LARGE SCALE GENOMIC DNA]</scope>
    <source>
        <strain evidence="2 3">KMM 231</strain>
    </source>
</reference>
<dbReference type="Proteomes" id="UP000053030">
    <property type="component" value="Unassembled WGS sequence"/>
</dbReference>
<proteinExistence type="predicted"/>
<evidence type="ECO:0000313" key="3">
    <source>
        <dbReference type="Proteomes" id="UP000053030"/>
    </source>
</evidence>
<dbReference type="SUPFAM" id="SSF47413">
    <property type="entry name" value="lambda repressor-like DNA-binding domains"/>
    <property type="match status" value="1"/>
</dbReference>
<evidence type="ECO:0000313" key="2">
    <source>
        <dbReference type="EMBL" id="KPD24123.1"/>
    </source>
</evidence>
<dbReference type="Pfam" id="PF13744">
    <property type="entry name" value="HTH_37"/>
    <property type="match status" value="1"/>
</dbReference>
<keyword evidence="3" id="KW-1185">Reference proteome</keyword>
<comment type="caution">
    <text evidence="2">The sequence shown here is derived from an EMBL/GenBank/DDBJ whole genome shotgun (WGS) entry which is preliminary data.</text>
</comment>
<dbReference type="EMBL" id="LHSG01000004">
    <property type="protein sequence ID" value="KPD24123.1"/>
    <property type="molecule type" value="Genomic_DNA"/>
</dbReference>
<dbReference type="InterPro" id="IPR039554">
    <property type="entry name" value="HigA2-like_HTH"/>
</dbReference>
<accession>A0A837NDR9</accession>
<dbReference type="AlphaFoldDB" id="A0A837NDR9"/>
<protein>
    <recommendedName>
        <fullName evidence="1">HigA2-like helix-turn-helix domain-containing protein</fullName>
    </recommendedName>
</protein>
<organism evidence="2 3">
    <name type="scientific">Idiomarina zobellii</name>
    <dbReference type="NCBI Taxonomy" id="86103"/>
    <lineage>
        <taxon>Bacteria</taxon>
        <taxon>Pseudomonadati</taxon>
        <taxon>Pseudomonadota</taxon>
        <taxon>Gammaproteobacteria</taxon>
        <taxon>Alteromonadales</taxon>
        <taxon>Idiomarinaceae</taxon>
        <taxon>Idiomarina</taxon>
    </lineage>
</organism>
<name>A0A837NDR9_9GAMM</name>
<dbReference type="OrthoDB" id="9788479at2"/>
<gene>
    <name evidence="2" type="ORF">AFK76_06280</name>
</gene>
<dbReference type="GO" id="GO:0003677">
    <property type="term" value="F:DNA binding"/>
    <property type="evidence" value="ECO:0007669"/>
    <property type="project" value="InterPro"/>
</dbReference>
<dbReference type="Gene3D" id="1.10.260.40">
    <property type="entry name" value="lambda repressor-like DNA-binding domains"/>
    <property type="match status" value="1"/>
</dbReference>
<dbReference type="InterPro" id="IPR010982">
    <property type="entry name" value="Lambda_DNA-bd_dom_sf"/>
</dbReference>
<feature type="domain" description="HigA2-like helix-turn-helix" evidence="1">
    <location>
        <begin position="15"/>
        <end position="84"/>
    </location>
</feature>